<evidence type="ECO:0000256" key="2">
    <source>
        <dbReference type="ARBA" id="ARBA00022771"/>
    </source>
</evidence>
<dbReference type="InterPro" id="IPR052788">
    <property type="entry name" value="RING-type_E3_ligase_ATL"/>
</dbReference>
<dbReference type="PROSITE" id="PS50089">
    <property type="entry name" value="ZF_RING_2"/>
    <property type="match status" value="1"/>
</dbReference>
<evidence type="ECO:0000256" key="4">
    <source>
        <dbReference type="PROSITE-ProRule" id="PRU00175"/>
    </source>
</evidence>
<feature type="transmembrane region" description="Helical" evidence="5">
    <location>
        <begin position="47"/>
        <end position="66"/>
    </location>
</feature>
<accession>A0A7J6LGA7</accession>
<dbReference type="GO" id="GO:0016567">
    <property type="term" value="P:protein ubiquitination"/>
    <property type="evidence" value="ECO:0007669"/>
    <property type="project" value="UniProtKB-UniPathway"/>
</dbReference>
<keyword evidence="1" id="KW-0479">Metal-binding</keyword>
<dbReference type="UniPathway" id="UPA00143"/>
<evidence type="ECO:0000313" key="8">
    <source>
        <dbReference type="Proteomes" id="UP000570595"/>
    </source>
</evidence>
<keyword evidence="3" id="KW-0862">Zinc</keyword>
<dbReference type="SUPFAM" id="SSF57850">
    <property type="entry name" value="RING/U-box"/>
    <property type="match status" value="1"/>
</dbReference>
<evidence type="ECO:0000256" key="1">
    <source>
        <dbReference type="ARBA" id="ARBA00022723"/>
    </source>
</evidence>
<proteinExistence type="predicted"/>
<dbReference type="Proteomes" id="UP000570595">
    <property type="component" value="Unassembled WGS sequence"/>
</dbReference>
<dbReference type="GO" id="GO:0008270">
    <property type="term" value="F:zinc ion binding"/>
    <property type="evidence" value="ECO:0007669"/>
    <property type="project" value="UniProtKB-KW"/>
</dbReference>
<protein>
    <recommendedName>
        <fullName evidence="6">RING-type domain-containing protein</fullName>
    </recommendedName>
</protein>
<dbReference type="SMART" id="SM00184">
    <property type="entry name" value="RING"/>
    <property type="match status" value="1"/>
</dbReference>
<dbReference type="Gene3D" id="3.30.40.10">
    <property type="entry name" value="Zinc/RING finger domain, C3HC4 (zinc finger)"/>
    <property type="match status" value="1"/>
</dbReference>
<dbReference type="InterPro" id="IPR013083">
    <property type="entry name" value="Znf_RING/FYVE/PHD"/>
</dbReference>
<gene>
    <name evidence="7" type="ORF">FOZ61_005877</name>
</gene>
<name>A0A7J6LGA7_PEROL</name>
<keyword evidence="5" id="KW-0472">Membrane</keyword>
<comment type="caution">
    <text evidence="7">The sequence shown here is derived from an EMBL/GenBank/DDBJ whole genome shotgun (WGS) entry which is preliminary data.</text>
</comment>
<dbReference type="PANTHER" id="PTHR45798">
    <property type="entry name" value="RING-H2 FINGER PROTEIN ATL61-RELATED-RELATED"/>
    <property type="match status" value="1"/>
</dbReference>
<dbReference type="AlphaFoldDB" id="A0A7J6LGA7"/>
<keyword evidence="5" id="KW-1133">Transmembrane helix</keyword>
<keyword evidence="2 4" id="KW-0863">Zinc-finger</keyword>
<dbReference type="PANTHER" id="PTHR45798:SF88">
    <property type="entry name" value="RING-H2 FINGER PROTEIN ATL61-RELATED"/>
    <property type="match status" value="1"/>
</dbReference>
<organism evidence="7 8">
    <name type="scientific">Perkinsus olseni</name>
    <name type="common">Perkinsus atlanticus</name>
    <dbReference type="NCBI Taxonomy" id="32597"/>
    <lineage>
        <taxon>Eukaryota</taxon>
        <taxon>Sar</taxon>
        <taxon>Alveolata</taxon>
        <taxon>Perkinsozoa</taxon>
        <taxon>Perkinsea</taxon>
        <taxon>Perkinsida</taxon>
        <taxon>Perkinsidae</taxon>
        <taxon>Perkinsus</taxon>
    </lineage>
</organism>
<feature type="domain" description="RING-type" evidence="6">
    <location>
        <begin position="107"/>
        <end position="155"/>
    </location>
</feature>
<evidence type="ECO:0000313" key="7">
    <source>
        <dbReference type="EMBL" id="KAF4658040.1"/>
    </source>
</evidence>
<dbReference type="OrthoDB" id="422127at2759"/>
<feature type="transmembrane region" description="Helical" evidence="5">
    <location>
        <begin position="14"/>
        <end position="35"/>
    </location>
</feature>
<dbReference type="Pfam" id="PF17123">
    <property type="entry name" value="zf-RING_11"/>
    <property type="match status" value="1"/>
</dbReference>
<dbReference type="InterPro" id="IPR001841">
    <property type="entry name" value="Znf_RING"/>
</dbReference>
<evidence type="ECO:0000256" key="3">
    <source>
        <dbReference type="ARBA" id="ARBA00022833"/>
    </source>
</evidence>
<reference evidence="7 8" key="1">
    <citation type="submission" date="2020-04" db="EMBL/GenBank/DDBJ databases">
        <title>Perkinsus olseni comparative genomics.</title>
        <authorList>
            <person name="Bogema D.R."/>
        </authorList>
    </citation>
    <scope>NUCLEOTIDE SEQUENCE [LARGE SCALE GENOMIC DNA]</scope>
    <source>
        <strain evidence="7">ATCC PRA-179</strain>
    </source>
</reference>
<evidence type="ECO:0000259" key="6">
    <source>
        <dbReference type="PROSITE" id="PS50089"/>
    </source>
</evidence>
<dbReference type="EMBL" id="JABAHT010000326">
    <property type="protein sequence ID" value="KAF4658040.1"/>
    <property type="molecule type" value="Genomic_DNA"/>
</dbReference>
<evidence type="ECO:0000256" key="5">
    <source>
        <dbReference type="SAM" id="Phobius"/>
    </source>
</evidence>
<sequence>MLSRFRHPAFSRRYLPVWIGWIVLVLLFTAGIFFFPSSGTNMRLLISFVYVFALLLLPPIIICWYARRKAKQERRLMGTASPSEFRGEWLKWQKSNTYVTSVDEGSCAICLSDFLPGQQVRGLPCKHMFHVRCFDGCFVSTLPPPGRCHKCPLCRRDLGPLLVSPEESDAISVV</sequence>
<keyword evidence="5" id="KW-0812">Transmembrane</keyword>